<dbReference type="RefSeq" id="WP_184137129.1">
    <property type="nucleotide sequence ID" value="NZ_JACHKT010000043.1"/>
</dbReference>
<protein>
    <submittedName>
        <fullName evidence="2">Uncharacterized protein</fullName>
    </submittedName>
</protein>
<name>A0A841F0R6_9BACT</name>
<accession>A0A841F0R6</accession>
<keyword evidence="1" id="KW-0175">Coiled coil</keyword>
<sequence>MAKKNKLRIINYVKDGVVLRSEVAPEPPKRITSKWTEEEINFLKENFQYLTSREISDKLGRSWESVRGQLKRFKLTVGEELRKVRQASRKGVPSGREGVTKWSEEAINYLKEHHYTKPLPEICEHLGFRYGVVYKKMRSLGLKVNPEIALKVRKEGIGRINAEKKAYFSSEDFLEKQRNKQIKKRTNSIKQRLMNRELSEIQKIQNEINAAKKKIEKNDALINKLVTEKQNLRAEVKRSELRIKAITDKLNMSQLTERTSL</sequence>
<dbReference type="EMBL" id="JACHKT010000043">
    <property type="protein sequence ID" value="MBB6005371.1"/>
    <property type="molecule type" value="Genomic_DNA"/>
</dbReference>
<reference evidence="2 3" key="1">
    <citation type="submission" date="2020-08" db="EMBL/GenBank/DDBJ databases">
        <title>Functional genomics of gut bacteria from endangered species of beetles.</title>
        <authorList>
            <person name="Carlos-Shanley C."/>
        </authorList>
    </citation>
    <scope>NUCLEOTIDE SEQUENCE [LARGE SCALE GENOMIC DNA]</scope>
    <source>
        <strain evidence="2 3">S00070</strain>
    </source>
</reference>
<dbReference type="Proteomes" id="UP000524404">
    <property type="component" value="Unassembled WGS sequence"/>
</dbReference>
<feature type="coiled-coil region" evidence="1">
    <location>
        <begin position="194"/>
        <end position="249"/>
    </location>
</feature>
<comment type="caution">
    <text evidence="2">The sequence shown here is derived from an EMBL/GenBank/DDBJ whole genome shotgun (WGS) entry which is preliminary data.</text>
</comment>
<evidence type="ECO:0000313" key="3">
    <source>
        <dbReference type="Proteomes" id="UP000524404"/>
    </source>
</evidence>
<organism evidence="2 3">
    <name type="scientific">Arcicella rosea</name>
    <dbReference type="NCBI Taxonomy" id="502909"/>
    <lineage>
        <taxon>Bacteria</taxon>
        <taxon>Pseudomonadati</taxon>
        <taxon>Bacteroidota</taxon>
        <taxon>Cytophagia</taxon>
        <taxon>Cytophagales</taxon>
        <taxon>Flectobacillaceae</taxon>
        <taxon>Arcicella</taxon>
    </lineage>
</organism>
<keyword evidence="3" id="KW-1185">Reference proteome</keyword>
<evidence type="ECO:0000256" key="1">
    <source>
        <dbReference type="SAM" id="Coils"/>
    </source>
</evidence>
<evidence type="ECO:0000313" key="2">
    <source>
        <dbReference type="EMBL" id="MBB6005371.1"/>
    </source>
</evidence>
<gene>
    <name evidence="2" type="ORF">HNP25_004045</name>
</gene>
<dbReference type="AlphaFoldDB" id="A0A841F0R6"/>
<proteinExistence type="predicted"/>